<accession>A0A4R0IEK3</accession>
<sequence length="112" mass="11841">MPENDTADDAKRAAHRALVERILTGDGRASAEQRKRAFDDEGLVPPVSTLIGKITRTPVRVDETDLAVAGCTEDEVFELVICAAVGHSTRLYEAGLAALADAISEEAPGHAS</sequence>
<dbReference type="AlphaFoldDB" id="A0A4R0IEK3"/>
<organism evidence="1 2">
    <name type="scientific">Kribbella speibonae</name>
    <dbReference type="NCBI Taxonomy" id="1572660"/>
    <lineage>
        <taxon>Bacteria</taxon>
        <taxon>Bacillati</taxon>
        <taxon>Actinomycetota</taxon>
        <taxon>Actinomycetes</taxon>
        <taxon>Propionibacteriales</taxon>
        <taxon>Kribbellaceae</taxon>
        <taxon>Kribbella</taxon>
    </lineage>
</organism>
<reference evidence="1 2" key="1">
    <citation type="submission" date="2019-02" db="EMBL/GenBank/DDBJ databases">
        <title>Kribbella capetownensis sp. nov. and Kribbella speibonae sp. nov., isolated from soil.</title>
        <authorList>
            <person name="Curtis S.M."/>
            <person name="Norton I."/>
            <person name="Everest G.J."/>
            <person name="Meyers P.R."/>
        </authorList>
    </citation>
    <scope>NUCLEOTIDE SEQUENCE [LARGE SCALE GENOMIC DNA]</scope>
    <source>
        <strain evidence="1 2">YM55</strain>
    </source>
</reference>
<evidence type="ECO:0008006" key="3">
    <source>
        <dbReference type="Google" id="ProtNLM"/>
    </source>
</evidence>
<dbReference type="EMBL" id="SJKC01000007">
    <property type="protein sequence ID" value="TCC30919.1"/>
    <property type="molecule type" value="Genomic_DNA"/>
</dbReference>
<evidence type="ECO:0000313" key="2">
    <source>
        <dbReference type="Proteomes" id="UP000294225"/>
    </source>
</evidence>
<gene>
    <name evidence="1" type="ORF">E0H92_38115</name>
</gene>
<dbReference type="RefSeq" id="WP_131499713.1">
    <property type="nucleotide sequence ID" value="NZ_SJKC01000007.1"/>
</dbReference>
<dbReference type="Proteomes" id="UP000294225">
    <property type="component" value="Unassembled WGS sequence"/>
</dbReference>
<protein>
    <recommendedName>
        <fullName evidence="3">Carboxymuconolactone decarboxylase family protein</fullName>
    </recommendedName>
</protein>
<name>A0A4R0IEK3_9ACTN</name>
<evidence type="ECO:0000313" key="1">
    <source>
        <dbReference type="EMBL" id="TCC30919.1"/>
    </source>
</evidence>
<proteinExistence type="predicted"/>
<comment type="caution">
    <text evidence="1">The sequence shown here is derived from an EMBL/GenBank/DDBJ whole genome shotgun (WGS) entry which is preliminary data.</text>
</comment>